<feature type="domain" description="NACHT" evidence="2">
    <location>
        <begin position="289"/>
        <end position="445"/>
    </location>
</feature>
<evidence type="ECO:0000256" key="1">
    <source>
        <dbReference type="ARBA" id="ARBA00022737"/>
    </source>
</evidence>
<dbReference type="Gene3D" id="3.40.50.300">
    <property type="entry name" value="P-loop containing nucleotide triphosphate hydrolases"/>
    <property type="match status" value="1"/>
</dbReference>
<dbReference type="Proteomes" id="UP000738349">
    <property type="component" value="Unassembled WGS sequence"/>
</dbReference>
<dbReference type="InterPro" id="IPR027417">
    <property type="entry name" value="P-loop_NTPase"/>
</dbReference>
<comment type="caution">
    <text evidence="3">The sequence shown here is derived from an EMBL/GenBank/DDBJ whole genome shotgun (WGS) entry which is preliminary data.</text>
</comment>
<evidence type="ECO:0000313" key="3">
    <source>
        <dbReference type="EMBL" id="KAH7123067.1"/>
    </source>
</evidence>
<dbReference type="SUPFAM" id="SSF52540">
    <property type="entry name" value="P-loop containing nucleoside triphosphate hydrolases"/>
    <property type="match status" value="1"/>
</dbReference>
<dbReference type="InterPro" id="IPR007111">
    <property type="entry name" value="NACHT_NTPase"/>
</dbReference>
<reference evidence="3" key="1">
    <citation type="journal article" date="2021" name="Nat. Commun.">
        <title>Genetic determinants of endophytism in the Arabidopsis root mycobiome.</title>
        <authorList>
            <person name="Mesny F."/>
            <person name="Miyauchi S."/>
            <person name="Thiergart T."/>
            <person name="Pickel B."/>
            <person name="Atanasova L."/>
            <person name="Karlsson M."/>
            <person name="Huettel B."/>
            <person name="Barry K.W."/>
            <person name="Haridas S."/>
            <person name="Chen C."/>
            <person name="Bauer D."/>
            <person name="Andreopoulos W."/>
            <person name="Pangilinan J."/>
            <person name="LaButti K."/>
            <person name="Riley R."/>
            <person name="Lipzen A."/>
            <person name="Clum A."/>
            <person name="Drula E."/>
            <person name="Henrissat B."/>
            <person name="Kohler A."/>
            <person name="Grigoriev I.V."/>
            <person name="Martin F.M."/>
            <person name="Hacquard S."/>
        </authorList>
    </citation>
    <scope>NUCLEOTIDE SEQUENCE</scope>
    <source>
        <strain evidence="3">MPI-CAGE-AT-0147</strain>
    </source>
</reference>
<accession>A0A9P9DQ81</accession>
<gene>
    <name evidence="3" type="ORF">EDB81DRAFT_226172</name>
</gene>
<dbReference type="PANTHER" id="PTHR10039">
    <property type="entry name" value="AMELOGENIN"/>
    <property type="match status" value="1"/>
</dbReference>
<dbReference type="Pfam" id="PF24883">
    <property type="entry name" value="NPHP3_N"/>
    <property type="match status" value="1"/>
</dbReference>
<dbReference type="PANTHER" id="PTHR10039:SF5">
    <property type="entry name" value="NACHT DOMAIN-CONTAINING PROTEIN"/>
    <property type="match status" value="1"/>
</dbReference>
<evidence type="ECO:0000259" key="2">
    <source>
        <dbReference type="PROSITE" id="PS50837"/>
    </source>
</evidence>
<organism evidence="3 4">
    <name type="scientific">Dactylonectria macrodidyma</name>
    <dbReference type="NCBI Taxonomy" id="307937"/>
    <lineage>
        <taxon>Eukaryota</taxon>
        <taxon>Fungi</taxon>
        <taxon>Dikarya</taxon>
        <taxon>Ascomycota</taxon>
        <taxon>Pezizomycotina</taxon>
        <taxon>Sordariomycetes</taxon>
        <taxon>Hypocreomycetidae</taxon>
        <taxon>Hypocreales</taxon>
        <taxon>Nectriaceae</taxon>
        <taxon>Dactylonectria</taxon>
    </lineage>
</organism>
<evidence type="ECO:0000313" key="4">
    <source>
        <dbReference type="Proteomes" id="UP000738349"/>
    </source>
</evidence>
<dbReference type="AlphaFoldDB" id="A0A9P9DQ81"/>
<dbReference type="OrthoDB" id="443402at2759"/>
<keyword evidence="4" id="KW-1185">Reference proteome</keyword>
<dbReference type="InterPro" id="IPR056693">
    <property type="entry name" value="DUF7791"/>
</dbReference>
<dbReference type="InterPro" id="IPR056884">
    <property type="entry name" value="NPHP3-like_N"/>
</dbReference>
<keyword evidence="1" id="KW-0677">Repeat</keyword>
<dbReference type="PROSITE" id="PS50837">
    <property type="entry name" value="NACHT"/>
    <property type="match status" value="1"/>
</dbReference>
<protein>
    <recommendedName>
        <fullName evidence="2">NACHT domain-containing protein</fullName>
    </recommendedName>
</protein>
<name>A0A9P9DQ81_9HYPO</name>
<dbReference type="EMBL" id="JAGMUV010000023">
    <property type="protein sequence ID" value="KAH7123067.1"/>
    <property type="molecule type" value="Genomic_DNA"/>
</dbReference>
<sequence>MDPFTSLSIATSVITIVDLAAKLIVTGREIHKSGSTLENEQAKCLSMDLRQLITTLHSTMKIAPSAETLRDEEQKLINLGDETAAVADELALVLEYVEQCGGKRQTLKSVRQALRATAMRKKVSDIMNKLDSFKNELVLRLVVSLKLNTEFHAAQSDERYRTLETETRRIADALLNNSNFFTTGIGKILRESENESRRAQIRHEETIAAMTTLRGTLGTGPFDLHEDGLQDLDKIQEVILNFLWFRFMRDREMEVADAYGSTFQWAFSPDMSGFEEWNRLSTWLREGTGCYWVNGKAGSGKSTFLKFLVSSSRTTDLLAAWADGRPIRCASFFFWASGGIALQRSQEGLLRSILYEILSQHPELIPVVFPVLSRKFARQSLVSHEPSLVELKEAFKLLASQTVSPGMMCLFVDGVDECAGDHLQLVDFLRSTASPNVKIVMSSRPTPTCEQAFNGCVSIKLQLLTRGDMETYIRGNLASYSGIAALSPSNAHLIIATVVDKSCGVFLWVSLVCKAMRMGLANFSRIDELLKLVDGLPTDLDKLYSTMFKDLDPRYRNRLFALLRIMYHASKSSQAEKMTVVRLAYAMDDNPDAVIDAKIEPIGDNDIRLCRQMRGFVQGHSCGLLEIQTTQAHPVDGALGISPTDEVGFLHKSVVAFLEKEDIWTQIHSQTSTDTLHPGISLLCALIREIKTSRQDPRSDYQYRDILTKARCVLHECAWAEALTGNSEALIMEELEEVMHSHWQANVHWRLRHGRSSIHWFTDVGGYYSSSKPPFDYMLFLAARHGLVQYVKDVLERAAEQRANPEELSAAEVDASQIVLEGLFYANDPRFDVQSWQYGLNILDLCIEHGADLRRRESVFLRALPRSPSAWHRALNWEPTDAHEWQVWLVVLQKMLEADVFPDLVYTSWVNAYWGEFERRLNEVHPDYDTVRICQKPLAVIRDRYAVASDLATSRSSSRRIRLLYEKMRRNFLEKRCEDREWAEVLLQEDWKVVQDTELAATIVRAHRLSIAEKWYR</sequence>
<proteinExistence type="predicted"/>
<dbReference type="Pfam" id="PF25053">
    <property type="entry name" value="DUF7791"/>
    <property type="match status" value="1"/>
</dbReference>